<protein>
    <submittedName>
        <fullName evidence="2">Uncharacterized protein</fullName>
    </submittedName>
</protein>
<accession>A0A1X7R6Y5</accession>
<dbReference type="AlphaFoldDB" id="A0A1X7R6Y5"/>
<evidence type="ECO:0000256" key="1">
    <source>
        <dbReference type="SAM" id="SignalP"/>
    </source>
</evidence>
<evidence type="ECO:0000313" key="2">
    <source>
        <dbReference type="EMBL" id="SMN21364.1"/>
    </source>
</evidence>
<name>A0A1X7R6Y5_9SACH</name>
<organism evidence="2 3">
    <name type="scientific">Maudiozyma saulgeensis</name>
    <dbReference type="NCBI Taxonomy" id="1789683"/>
    <lineage>
        <taxon>Eukaryota</taxon>
        <taxon>Fungi</taxon>
        <taxon>Dikarya</taxon>
        <taxon>Ascomycota</taxon>
        <taxon>Saccharomycotina</taxon>
        <taxon>Saccharomycetes</taxon>
        <taxon>Saccharomycetales</taxon>
        <taxon>Saccharomycetaceae</taxon>
        <taxon>Maudiozyma</taxon>
    </lineage>
</organism>
<feature type="chain" id="PRO_5013185933" evidence="1">
    <location>
        <begin position="25"/>
        <end position="267"/>
    </location>
</feature>
<sequence length="267" mass="30332">MRIFGVQLVTYMLFFFTAFEFVSGESNPGHNVTLFVNKFADRGPGSSYSAIGPGGITITSRYVEAIQYWKSLIIKSAGHSTLIDACHGSVCQKVTVKEMDGGFTNLEIRTKIFSGNVTGYTFSQLVNHTLLSPKYRPTSLMTRFKFKIQKWALHLWESFLSSRNQLRIDNILLGQYPGWTTFVTRRERHNRSRDVLPMQEISCITRSAIESHRYQSMCGICVHIVNIQGLTLDIRLFKDDTANFADPWGLPCSEVDNPSEYELECLS</sequence>
<gene>
    <name evidence="2" type="ORF">KASA_0L04389G</name>
</gene>
<reference evidence="2 3" key="1">
    <citation type="submission" date="2017-04" db="EMBL/GenBank/DDBJ databases">
        <authorList>
            <person name="Afonso C.L."/>
            <person name="Miller P.J."/>
            <person name="Scott M.A."/>
            <person name="Spackman E."/>
            <person name="Goraichik I."/>
            <person name="Dimitrov K.M."/>
            <person name="Suarez D.L."/>
            <person name="Swayne D.E."/>
        </authorList>
    </citation>
    <scope>NUCLEOTIDE SEQUENCE [LARGE SCALE GENOMIC DNA]</scope>
</reference>
<keyword evidence="1" id="KW-0732">Signal</keyword>
<feature type="signal peptide" evidence="1">
    <location>
        <begin position="1"/>
        <end position="24"/>
    </location>
</feature>
<evidence type="ECO:0000313" key="3">
    <source>
        <dbReference type="Proteomes" id="UP000196158"/>
    </source>
</evidence>
<dbReference type="OrthoDB" id="10368933at2759"/>
<dbReference type="EMBL" id="FXLY01000007">
    <property type="protein sequence ID" value="SMN21364.1"/>
    <property type="molecule type" value="Genomic_DNA"/>
</dbReference>
<keyword evidence="3" id="KW-1185">Reference proteome</keyword>
<proteinExistence type="predicted"/>
<dbReference type="Proteomes" id="UP000196158">
    <property type="component" value="Unassembled WGS sequence"/>
</dbReference>